<accession>A0A9Q8UWS0</accession>
<feature type="domain" description="FAD-binding" evidence="5">
    <location>
        <begin position="4"/>
        <end position="173"/>
    </location>
</feature>
<dbReference type="Gene3D" id="3.30.9.10">
    <property type="entry name" value="D-Amino Acid Oxidase, subunit A, domain 2"/>
    <property type="match status" value="1"/>
</dbReference>
<dbReference type="OrthoDB" id="655030at2759"/>
<dbReference type="SUPFAM" id="SSF51905">
    <property type="entry name" value="FAD/NAD(P)-binding domain"/>
    <property type="match status" value="1"/>
</dbReference>
<keyword evidence="4" id="KW-0732">Signal</keyword>
<dbReference type="InterPro" id="IPR002938">
    <property type="entry name" value="FAD-bd"/>
</dbReference>
<reference evidence="6" key="1">
    <citation type="submission" date="2021-12" db="EMBL/GenBank/DDBJ databases">
        <authorList>
            <person name="Zaccaron A."/>
            <person name="Stergiopoulos I."/>
        </authorList>
    </citation>
    <scope>NUCLEOTIDE SEQUENCE</scope>
    <source>
        <strain evidence="6">Race5_Kim</strain>
    </source>
</reference>
<dbReference type="KEGG" id="ffu:CLAFUR5_14262"/>
<keyword evidence="1" id="KW-0285">Flavoprotein</keyword>
<dbReference type="RefSeq" id="XP_047769548.1">
    <property type="nucleotide sequence ID" value="XM_047913410.1"/>
</dbReference>
<dbReference type="Proteomes" id="UP000756132">
    <property type="component" value="Chromosome 13"/>
</dbReference>
<evidence type="ECO:0000256" key="4">
    <source>
        <dbReference type="SAM" id="SignalP"/>
    </source>
</evidence>
<keyword evidence="7" id="KW-1185">Reference proteome</keyword>
<feature type="signal peptide" evidence="4">
    <location>
        <begin position="1"/>
        <end position="19"/>
    </location>
</feature>
<dbReference type="Pfam" id="PF01494">
    <property type="entry name" value="FAD_binding_3"/>
    <property type="match status" value="1"/>
</dbReference>
<proteinExistence type="predicted"/>
<organism evidence="6 7">
    <name type="scientific">Passalora fulva</name>
    <name type="common">Tomato leaf mold</name>
    <name type="synonym">Cladosporium fulvum</name>
    <dbReference type="NCBI Taxonomy" id="5499"/>
    <lineage>
        <taxon>Eukaryota</taxon>
        <taxon>Fungi</taxon>
        <taxon>Dikarya</taxon>
        <taxon>Ascomycota</taxon>
        <taxon>Pezizomycotina</taxon>
        <taxon>Dothideomycetes</taxon>
        <taxon>Dothideomycetidae</taxon>
        <taxon>Mycosphaerellales</taxon>
        <taxon>Mycosphaerellaceae</taxon>
        <taxon>Fulvia</taxon>
    </lineage>
</organism>
<dbReference type="PRINTS" id="PR00420">
    <property type="entry name" value="RNGMNOXGNASE"/>
</dbReference>
<dbReference type="PANTHER" id="PTHR46865">
    <property type="entry name" value="OXIDOREDUCTASE-RELATED"/>
    <property type="match status" value="1"/>
</dbReference>
<keyword evidence="3" id="KW-0560">Oxidoreductase</keyword>
<dbReference type="Gene3D" id="3.50.50.60">
    <property type="entry name" value="FAD/NAD(P)-binding domain"/>
    <property type="match status" value="1"/>
</dbReference>
<sequence length="417" mass="44524">MARLRVLIVGASIAGPAAAYWLTKAGAEVTIIERFPALRSEGGQAVDIRTAGVTVMRKIPGMEAAVRAHRAPIEGIAFVDSKGQSYGTIGATGSSEQQGLVSEYEIFRGDLSRILFDLTRDHPRVKYVFGTQISALRQNEDDGTVDVTFTSTLPPSTYDLVVDCSGATSRTRALALNCGVRDHVHPAHSWAAYFSTAKDYLNASTIGHGYSIPGGLMVAVGQDGKGGNKVTLMGHGEESTRLFREAHGKGDASLNAYLRALLDGKGWICKEVTEEMTTTPDFYASEILQLKLPSLHAGRFVLVGDAGHATGPTGFGTSAALVAAYILAGEVSKSPNDIAAALEGYEQQMRPLLKEWQKVPPFVQTIMAPQTGWGIWVRNGVFMVLAKSGLVNFVQSRLAGAFGRGEDTGLVGYGWAE</sequence>
<evidence type="ECO:0000256" key="2">
    <source>
        <dbReference type="ARBA" id="ARBA00022827"/>
    </source>
</evidence>
<feature type="chain" id="PRO_5040327565" evidence="4">
    <location>
        <begin position="20"/>
        <end position="417"/>
    </location>
</feature>
<protein>
    <submittedName>
        <fullName evidence="6">FAD-dependent monooxygenase asL4</fullName>
    </submittedName>
</protein>
<dbReference type="PANTHER" id="PTHR46865:SF7">
    <property type="entry name" value="MONOOXYGENASE, PUTATIVE (AFU_ORTHOLOGUE AFUA_8G07040)-RELATED"/>
    <property type="match status" value="1"/>
</dbReference>
<dbReference type="InterPro" id="IPR051704">
    <property type="entry name" value="FAD_aromatic-hydroxylase"/>
</dbReference>
<reference evidence="6" key="2">
    <citation type="journal article" date="2022" name="Microb. Genom.">
        <title>A chromosome-scale genome assembly of the tomato pathogen Cladosporium fulvum reveals a compartmentalized genome architecture and the presence of a dispensable chromosome.</title>
        <authorList>
            <person name="Zaccaron A.Z."/>
            <person name="Chen L.H."/>
            <person name="Samaras A."/>
            <person name="Stergiopoulos I."/>
        </authorList>
    </citation>
    <scope>NUCLEOTIDE SEQUENCE</scope>
    <source>
        <strain evidence="6">Race5_Kim</strain>
    </source>
</reference>
<evidence type="ECO:0000256" key="1">
    <source>
        <dbReference type="ARBA" id="ARBA00022630"/>
    </source>
</evidence>
<dbReference type="AlphaFoldDB" id="A0A9Q8UWS0"/>
<dbReference type="InterPro" id="IPR036188">
    <property type="entry name" value="FAD/NAD-bd_sf"/>
</dbReference>
<keyword evidence="2" id="KW-0274">FAD</keyword>
<dbReference type="GO" id="GO:0004497">
    <property type="term" value="F:monooxygenase activity"/>
    <property type="evidence" value="ECO:0007669"/>
    <property type="project" value="UniProtKB-KW"/>
</dbReference>
<dbReference type="GO" id="GO:0071949">
    <property type="term" value="F:FAD binding"/>
    <property type="evidence" value="ECO:0007669"/>
    <property type="project" value="InterPro"/>
</dbReference>
<name>A0A9Q8UWS0_PASFU</name>
<gene>
    <name evidence="6" type="ORF">CLAFUR5_14262</name>
</gene>
<dbReference type="EMBL" id="CP090175">
    <property type="protein sequence ID" value="UJO25182.1"/>
    <property type="molecule type" value="Genomic_DNA"/>
</dbReference>
<evidence type="ECO:0000313" key="6">
    <source>
        <dbReference type="EMBL" id="UJO25182.1"/>
    </source>
</evidence>
<dbReference type="GeneID" id="71994140"/>
<evidence type="ECO:0000313" key="7">
    <source>
        <dbReference type="Proteomes" id="UP000756132"/>
    </source>
</evidence>
<keyword evidence="6" id="KW-0503">Monooxygenase</keyword>
<evidence type="ECO:0000256" key="3">
    <source>
        <dbReference type="ARBA" id="ARBA00023002"/>
    </source>
</evidence>
<evidence type="ECO:0000259" key="5">
    <source>
        <dbReference type="Pfam" id="PF01494"/>
    </source>
</evidence>